<feature type="transmembrane region" description="Helical" evidence="1">
    <location>
        <begin position="51"/>
        <end position="72"/>
    </location>
</feature>
<evidence type="ECO:0000313" key="2">
    <source>
        <dbReference type="EMBL" id="PSK93499.1"/>
    </source>
</evidence>
<organism evidence="2 3">
    <name type="scientific">Taibaiella chishuiensis</name>
    <dbReference type="NCBI Taxonomy" id="1434707"/>
    <lineage>
        <taxon>Bacteria</taxon>
        <taxon>Pseudomonadati</taxon>
        <taxon>Bacteroidota</taxon>
        <taxon>Chitinophagia</taxon>
        <taxon>Chitinophagales</taxon>
        <taxon>Chitinophagaceae</taxon>
        <taxon>Taibaiella</taxon>
    </lineage>
</organism>
<name>A0A2P8D8G8_9BACT</name>
<dbReference type="Proteomes" id="UP000240572">
    <property type="component" value="Unassembled WGS sequence"/>
</dbReference>
<sequence length="80" mass="9115">MKVVKKPHGPGSLFVNGDKFFINSCIFFSYQEMLHMECGLYRAVNKLLTYMMGWVFVVRVPGLSPFVLYGMIKPVIHKAG</sequence>
<reference evidence="2 3" key="1">
    <citation type="submission" date="2018-03" db="EMBL/GenBank/DDBJ databases">
        <title>Genomic Encyclopedia of Type Strains, Phase III (KMG-III): the genomes of soil and plant-associated and newly described type strains.</title>
        <authorList>
            <person name="Whitman W."/>
        </authorList>
    </citation>
    <scope>NUCLEOTIDE SEQUENCE [LARGE SCALE GENOMIC DNA]</scope>
    <source>
        <strain evidence="2 3">CGMCC 1.12700</strain>
    </source>
</reference>
<gene>
    <name evidence="2" type="ORF">B0I18_102469</name>
</gene>
<comment type="caution">
    <text evidence="2">The sequence shown here is derived from an EMBL/GenBank/DDBJ whole genome shotgun (WGS) entry which is preliminary data.</text>
</comment>
<keyword evidence="3" id="KW-1185">Reference proteome</keyword>
<proteinExistence type="predicted"/>
<dbReference type="AlphaFoldDB" id="A0A2P8D8G8"/>
<protein>
    <submittedName>
        <fullName evidence="2">Uncharacterized protein</fullName>
    </submittedName>
</protein>
<dbReference type="EMBL" id="PYGD01000002">
    <property type="protein sequence ID" value="PSK93499.1"/>
    <property type="molecule type" value="Genomic_DNA"/>
</dbReference>
<accession>A0A2P8D8G8</accession>
<keyword evidence="1" id="KW-1133">Transmembrane helix</keyword>
<evidence type="ECO:0000313" key="3">
    <source>
        <dbReference type="Proteomes" id="UP000240572"/>
    </source>
</evidence>
<keyword evidence="1" id="KW-0472">Membrane</keyword>
<evidence type="ECO:0000256" key="1">
    <source>
        <dbReference type="SAM" id="Phobius"/>
    </source>
</evidence>
<keyword evidence="1" id="KW-0812">Transmembrane</keyword>